<dbReference type="InterPro" id="IPR021561">
    <property type="entry name" value="AbiEi_3"/>
</dbReference>
<dbReference type="Pfam" id="PF17194">
    <property type="entry name" value="AbiEi_3_N"/>
    <property type="match status" value="1"/>
</dbReference>
<comment type="caution">
    <text evidence="2">The sequence shown here is derived from an EMBL/GenBank/DDBJ whole genome shotgun (WGS) entry which is preliminary data.</text>
</comment>
<sequence length="255" mass="28851">MRQNSSKINQLIKIWPQKTIAVQSWLSQMGFERQLVAAYEKTTWLNRIGRGAFVRADDQNIDWTGGLYAIQKLKAIHAGGKTALALHGYAHFLPLGSGAPVTLFGFPDVKLPAWFLQYDWGVSIRYFTTKLFSQNWALGLTTKDRTTYSITLSSPERAILELLYLIPQAESFEEAKLLMEGLTTLRPDLVQSLLKVCDSVKVKRLFMLLAERCDHAWLDQLDLSQLNFGKGKRVIGEGGHFNSKYQISVPDRQAT</sequence>
<name>A0A0A6P6Q9_9GAMM</name>
<proteinExistence type="predicted"/>
<organism evidence="2 3">
    <name type="scientific">Candidatus Thiomargarita nelsonii</name>
    <dbReference type="NCBI Taxonomy" id="1003181"/>
    <lineage>
        <taxon>Bacteria</taxon>
        <taxon>Pseudomonadati</taxon>
        <taxon>Pseudomonadota</taxon>
        <taxon>Gammaproteobacteria</taxon>
        <taxon>Thiotrichales</taxon>
        <taxon>Thiotrichaceae</taxon>
        <taxon>Thiomargarita</taxon>
    </lineage>
</organism>
<accession>A0A0A6P6Q9</accession>
<dbReference type="Proteomes" id="UP000030428">
    <property type="component" value="Unassembled WGS sequence"/>
</dbReference>
<reference evidence="2 3" key="1">
    <citation type="journal article" date="2016" name="Front. Microbiol.">
        <title>Single-Cell (Meta-)Genomics of a Dimorphic Candidatus Thiomargarita nelsonii Reveals Genomic Plasticity.</title>
        <authorList>
            <person name="Flood B.E."/>
            <person name="Fliss P."/>
            <person name="Jones D.S."/>
            <person name="Dick G.J."/>
            <person name="Jain S."/>
            <person name="Kaster A.K."/>
            <person name="Winkel M."/>
            <person name="Mussmann M."/>
            <person name="Bailey J."/>
        </authorList>
    </citation>
    <scope>NUCLEOTIDE SEQUENCE [LARGE SCALE GENOMIC DNA]</scope>
    <source>
        <strain evidence="2">Hydrate Ridge</strain>
    </source>
</reference>
<evidence type="ECO:0000313" key="3">
    <source>
        <dbReference type="Proteomes" id="UP000030428"/>
    </source>
</evidence>
<protein>
    <recommendedName>
        <fullName evidence="1">Transcriptional regulator AbiEi antitoxin N-terminal domain-containing protein</fullName>
    </recommendedName>
</protein>
<dbReference type="AlphaFoldDB" id="A0A0A6P6Q9"/>
<evidence type="ECO:0000313" key="2">
    <source>
        <dbReference type="EMBL" id="KHD10830.1"/>
    </source>
</evidence>
<dbReference type="EMBL" id="JSZA02000064">
    <property type="protein sequence ID" value="KHD10830.1"/>
    <property type="molecule type" value="Genomic_DNA"/>
</dbReference>
<dbReference type="InterPro" id="IPR033455">
    <property type="entry name" value="AbiEi_3_N"/>
</dbReference>
<gene>
    <name evidence="2" type="ORF">PN36_16885</name>
</gene>
<keyword evidence="3" id="KW-1185">Reference proteome</keyword>
<feature type="domain" description="Transcriptional regulator AbiEi antitoxin N-terminal" evidence="1">
    <location>
        <begin position="5"/>
        <end position="94"/>
    </location>
</feature>
<evidence type="ECO:0000259" key="1">
    <source>
        <dbReference type="Pfam" id="PF17194"/>
    </source>
</evidence>
<dbReference type="Pfam" id="PF11459">
    <property type="entry name" value="AbiEi_3"/>
    <property type="match status" value="1"/>
</dbReference>